<dbReference type="Gene3D" id="3.30.450.20">
    <property type="entry name" value="PAS domain"/>
    <property type="match status" value="2"/>
</dbReference>
<dbReference type="SUPFAM" id="SSF55073">
    <property type="entry name" value="Nucleotide cyclase"/>
    <property type="match status" value="1"/>
</dbReference>
<protein>
    <submittedName>
        <fullName evidence="5">EAL domain-containing protein</fullName>
    </submittedName>
</protein>
<sequence length="871" mass="97509">MAQKDRLFDVLTHSVPGFVWLSDPNGNVEFVNDAWCEYTGLTRTASLGKGWAQMVHPDDVAALGAIWPPRASGQNPAYQIQLRFRHKNGQYRWHVVRANPVADSGGQWIGCSTDIHDLVAMQTRDRAQAEILNKVAAGDDVLSILEELCTLGEEQLPGSRCTVLLLNDGGTEFTGGAAPFLPDTVHSLIPGTKVGTGVGSCGTAAFEKRDVVSECIETDPLWDDWREAFTPLGIKACWSLPVYGPDGDVLATFGFYFYEERAPREDELKNLDNLRRLASVAIDKARTAQALRESEEHYRHTVEHNPQIPWTADPQGRIMSLSSRWKEATGLPVESAIGHGWFQALHPEDVDRVRGYWAERLQTGEPADLKYRIRLEDYTYRWVRARATPRRDENGQIVKWYGAVEDIHDLELATERLHRQAYVDDLTRLANRRSVEEELAGLLQEPRTCGPVELLVVDLSGFRHLNDRFGHETGDAVLRLFAILLRKCLCETDVIGRIAGDQFVVMLHEPIGEAGLQPFAVKLARELEHRMDRNTRTRNVGVRIGCARSLVGDRCEDLIRRAKMALYAAKEDSKQPARLFTPALQRTINERADQLELARQALRSRWLVPYYQPMIDLRSGEVAGAEALLRVDHPADGILSPASIWAALDAPKLSKLINDQMMALVLSDLREWGPWPASVGSISINLSGEMLMQEGLARSLLRKLERKSVKPHQLTVEITERVLVDELAPKTRQCLEQLQRHGVRVSLDDFGTGFASLTHLQRLPVNEIKIDRSFVSDLGQSGTGTAIVKSMIHLAQNMGIDVVAEGVETTEQAHLLQEWGCRYAQGYYFSKPLPADEFGAIWCAVTKPYRGTFQQKRPLPTRSDGVAVSHS</sequence>
<dbReference type="InterPro" id="IPR052155">
    <property type="entry name" value="Biofilm_reg_signaling"/>
</dbReference>
<dbReference type="RefSeq" id="WP_368805355.1">
    <property type="nucleotide sequence ID" value="NZ_JAZHFV010000024.1"/>
</dbReference>
<dbReference type="InterPro" id="IPR000160">
    <property type="entry name" value="GGDEF_dom"/>
</dbReference>
<evidence type="ECO:0000259" key="4">
    <source>
        <dbReference type="PROSITE" id="PS50887"/>
    </source>
</evidence>
<evidence type="ECO:0000313" key="5">
    <source>
        <dbReference type="EMBL" id="MEX4010727.1"/>
    </source>
</evidence>
<dbReference type="Pfam" id="PF00990">
    <property type="entry name" value="GGDEF"/>
    <property type="match status" value="1"/>
</dbReference>
<dbReference type="PROSITE" id="PS50112">
    <property type="entry name" value="PAS"/>
    <property type="match status" value="2"/>
</dbReference>
<dbReference type="NCBIfam" id="TIGR00254">
    <property type="entry name" value="GGDEF"/>
    <property type="match status" value="1"/>
</dbReference>
<dbReference type="SUPFAM" id="SSF55781">
    <property type="entry name" value="GAF domain-like"/>
    <property type="match status" value="1"/>
</dbReference>
<feature type="domain" description="GGDEF" evidence="4">
    <location>
        <begin position="450"/>
        <end position="582"/>
    </location>
</feature>
<evidence type="ECO:0000313" key="6">
    <source>
        <dbReference type="Proteomes" id="UP001559025"/>
    </source>
</evidence>
<feature type="domain" description="EAL" evidence="3">
    <location>
        <begin position="591"/>
        <end position="846"/>
    </location>
</feature>
<dbReference type="InterPro" id="IPR035965">
    <property type="entry name" value="PAS-like_dom_sf"/>
</dbReference>
<dbReference type="PROSITE" id="PS50883">
    <property type="entry name" value="EAL"/>
    <property type="match status" value="1"/>
</dbReference>
<dbReference type="SMART" id="SM00091">
    <property type="entry name" value="PAS"/>
    <property type="match status" value="2"/>
</dbReference>
<dbReference type="CDD" id="cd01949">
    <property type="entry name" value="GGDEF"/>
    <property type="match status" value="1"/>
</dbReference>
<dbReference type="PROSITE" id="PS50113">
    <property type="entry name" value="PAC"/>
    <property type="match status" value="1"/>
</dbReference>
<dbReference type="InterPro" id="IPR001633">
    <property type="entry name" value="EAL_dom"/>
</dbReference>
<proteinExistence type="predicted"/>
<dbReference type="InterPro" id="IPR029016">
    <property type="entry name" value="GAF-like_dom_sf"/>
</dbReference>
<dbReference type="Gene3D" id="3.30.450.40">
    <property type="match status" value="1"/>
</dbReference>
<dbReference type="CDD" id="cd00130">
    <property type="entry name" value="PAS"/>
    <property type="match status" value="2"/>
</dbReference>
<dbReference type="Proteomes" id="UP001559025">
    <property type="component" value="Unassembled WGS sequence"/>
</dbReference>
<dbReference type="SMART" id="SM00052">
    <property type="entry name" value="EAL"/>
    <property type="match status" value="1"/>
</dbReference>
<feature type="domain" description="PAC" evidence="2">
    <location>
        <begin position="367"/>
        <end position="419"/>
    </location>
</feature>
<dbReference type="EMBL" id="JAZHFV010000024">
    <property type="protein sequence ID" value="MEX4010727.1"/>
    <property type="molecule type" value="Genomic_DNA"/>
</dbReference>
<dbReference type="Gene3D" id="3.30.70.270">
    <property type="match status" value="1"/>
</dbReference>
<dbReference type="Gene3D" id="3.20.20.450">
    <property type="entry name" value="EAL domain"/>
    <property type="match status" value="1"/>
</dbReference>
<dbReference type="InterPro" id="IPR000014">
    <property type="entry name" value="PAS"/>
</dbReference>
<dbReference type="SMART" id="SM00065">
    <property type="entry name" value="GAF"/>
    <property type="match status" value="1"/>
</dbReference>
<gene>
    <name evidence="5" type="ORF">V1479_25835</name>
</gene>
<dbReference type="Pfam" id="PF08447">
    <property type="entry name" value="PAS_3"/>
    <property type="match status" value="2"/>
</dbReference>
<evidence type="ECO:0000259" key="1">
    <source>
        <dbReference type="PROSITE" id="PS50112"/>
    </source>
</evidence>
<dbReference type="SMART" id="SM00267">
    <property type="entry name" value="GGDEF"/>
    <property type="match status" value="1"/>
</dbReference>
<reference evidence="5 6" key="1">
    <citation type="submission" date="2024-01" db="EMBL/GenBank/DDBJ databases">
        <title>New evidence supports the origin of RcGTA from prophage.</title>
        <authorList>
            <person name="Xu Y."/>
            <person name="Liu B."/>
            <person name="Chen F."/>
        </authorList>
    </citation>
    <scope>NUCLEOTIDE SEQUENCE [LARGE SCALE GENOMIC DNA]</scope>
    <source>
        <strain evidence="5 6">CBW1107-2</strain>
    </source>
</reference>
<accession>A0ABV3X196</accession>
<dbReference type="SUPFAM" id="SSF141868">
    <property type="entry name" value="EAL domain-like"/>
    <property type="match status" value="1"/>
</dbReference>
<evidence type="ECO:0000259" key="2">
    <source>
        <dbReference type="PROSITE" id="PS50113"/>
    </source>
</evidence>
<dbReference type="InterPro" id="IPR001610">
    <property type="entry name" value="PAC"/>
</dbReference>
<name>A0ABV3X196_9HYPH</name>
<dbReference type="InterPro" id="IPR000700">
    <property type="entry name" value="PAS-assoc_C"/>
</dbReference>
<dbReference type="InterPro" id="IPR035919">
    <property type="entry name" value="EAL_sf"/>
</dbReference>
<feature type="domain" description="PAS" evidence="1">
    <location>
        <begin position="294"/>
        <end position="364"/>
    </location>
</feature>
<dbReference type="SUPFAM" id="SSF55785">
    <property type="entry name" value="PYP-like sensor domain (PAS domain)"/>
    <property type="match status" value="2"/>
</dbReference>
<dbReference type="SMART" id="SM00086">
    <property type="entry name" value="PAC"/>
    <property type="match status" value="2"/>
</dbReference>
<dbReference type="PANTHER" id="PTHR44757:SF2">
    <property type="entry name" value="BIOFILM ARCHITECTURE MAINTENANCE PROTEIN MBAA"/>
    <property type="match status" value="1"/>
</dbReference>
<evidence type="ECO:0000259" key="3">
    <source>
        <dbReference type="PROSITE" id="PS50883"/>
    </source>
</evidence>
<keyword evidence="6" id="KW-1185">Reference proteome</keyword>
<dbReference type="CDD" id="cd01948">
    <property type="entry name" value="EAL"/>
    <property type="match status" value="1"/>
</dbReference>
<comment type="caution">
    <text evidence="5">The sequence shown here is derived from an EMBL/GenBank/DDBJ whole genome shotgun (WGS) entry which is preliminary data.</text>
</comment>
<dbReference type="InterPro" id="IPR013655">
    <property type="entry name" value="PAS_fold_3"/>
</dbReference>
<dbReference type="Pfam" id="PF00563">
    <property type="entry name" value="EAL"/>
    <property type="match status" value="1"/>
</dbReference>
<dbReference type="InterPro" id="IPR029787">
    <property type="entry name" value="Nucleotide_cyclase"/>
</dbReference>
<dbReference type="Pfam" id="PF13185">
    <property type="entry name" value="GAF_2"/>
    <property type="match status" value="1"/>
</dbReference>
<dbReference type="NCBIfam" id="TIGR00229">
    <property type="entry name" value="sensory_box"/>
    <property type="match status" value="2"/>
</dbReference>
<dbReference type="PROSITE" id="PS50887">
    <property type="entry name" value="GGDEF"/>
    <property type="match status" value="1"/>
</dbReference>
<feature type="domain" description="PAS" evidence="1">
    <location>
        <begin position="3"/>
        <end position="63"/>
    </location>
</feature>
<organism evidence="5 6">
    <name type="scientific">Neoaquamicrobium sediminum</name>
    <dbReference type="NCBI Taxonomy" id="1849104"/>
    <lineage>
        <taxon>Bacteria</taxon>
        <taxon>Pseudomonadati</taxon>
        <taxon>Pseudomonadota</taxon>
        <taxon>Alphaproteobacteria</taxon>
        <taxon>Hyphomicrobiales</taxon>
        <taxon>Phyllobacteriaceae</taxon>
        <taxon>Neoaquamicrobium</taxon>
    </lineage>
</organism>
<dbReference type="InterPro" id="IPR043128">
    <property type="entry name" value="Rev_trsase/Diguanyl_cyclase"/>
</dbReference>
<dbReference type="InterPro" id="IPR003018">
    <property type="entry name" value="GAF"/>
</dbReference>
<dbReference type="PANTHER" id="PTHR44757">
    <property type="entry name" value="DIGUANYLATE CYCLASE DGCP"/>
    <property type="match status" value="1"/>
</dbReference>